<evidence type="ECO:0000313" key="1">
    <source>
        <dbReference type="EMBL" id="CCF34247.1"/>
    </source>
</evidence>
<organism evidence="1 2">
    <name type="scientific">Colletotrichum higginsianum (strain IMI 349063)</name>
    <name type="common">Crucifer anthracnose fungus</name>
    <dbReference type="NCBI Taxonomy" id="759273"/>
    <lineage>
        <taxon>Eukaryota</taxon>
        <taxon>Fungi</taxon>
        <taxon>Dikarya</taxon>
        <taxon>Ascomycota</taxon>
        <taxon>Pezizomycotina</taxon>
        <taxon>Sordariomycetes</taxon>
        <taxon>Hypocreomycetidae</taxon>
        <taxon>Glomerellales</taxon>
        <taxon>Glomerellaceae</taxon>
        <taxon>Colletotrichum</taxon>
        <taxon>Colletotrichum destructivum species complex</taxon>
    </lineage>
</organism>
<dbReference type="STRING" id="759273.H1V1Z5"/>
<dbReference type="HOGENOM" id="CLU_2960644_0_0_1"/>
<protein>
    <submittedName>
        <fullName evidence="1">Uncharacterized protein</fullName>
    </submittedName>
</protein>
<reference evidence="2" key="1">
    <citation type="journal article" date="2012" name="Nat. Genet.">
        <title>Lifestyle transitions in plant pathogenic Colletotrichum fungi deciphered by genome and transcriptome analyses.</title>
        <authorList>
            <person name="O'Connell R.J."/>
            <person name="Thon M.R."/>
            <person name="Hacquard S."/>
            <person name="Amyotte S.G."/>
            <person name="Kleemann J."/>
            <person name="Torres M.F."/>
            <person name="Damm U."/>
            <person name="Buiate E.A."/>
            <person name="Epstein L."/>
            <person name="Alkan N."/>
            <person name="Altmueller J."/>
            <person name="Alvarado-Balderrama L."/>
            <person name="Bauser C.A."/>
            <person name="Becker C."/>
            <person name="Birren B.W."/>
            <person name="Chen Z."/>
            <person name="Choi J."/>
            <person name="Crouch J.A."/>
            <person name="Duvick J.P."/>
            <person name="Farman M.A."/>
            <person name="Gan P."/>
            <person name="Heiman D."/>
            <person name="Henrissat B."/>
            <person name="Howard R.J."/>
            <person name="Kabbage M."/>
            <person name="Koch C."/>
            <person name="Kracher B."/>
            <person name="Kubo Y."/>
            <person name="Law A.D."/>
            <person name="Lebrun M.-H."/>
            <person name="Lee Y.-H."/>
            <person name="Miyara I."/>
            <person name="Moore N."/>
            <person name="Neumann U."/>
            <person name="Nordstroem K."/>
            <person name="Panaccione D.G."/>
            <person name="Panstruga R."/>
            <person name="Place M."/>
            <person name="Proctor R.H."/>
            <person name="Prusky D."/>
            <person name="Rech G."/>
            <person name="Reinhardt R."/>
            <person name="Rollins J.A."/>
            <person name="Rounsley S."/>
            <person name="Schardl C.L."/>
            <person name="Schwartz D.C."/>
            <person name="Shenoy N."/>
            <person name="Shirasu K."/>
            <person name="Sikhakolli U.R."/>
            <person name="Stueber K."/>
            <person name="Sukno S.A."/>
            <person name="Sweigard J.A."/>
            <person name="Takano Y."/>
            <person name="Takahara H."/>
            <person name="Trail F."/>
            <person name="van der Does H.C."/>
            <person name="Voll L.M."/>
            <person name="Will I."/>
            <person name="Young S."/>
            <person name="Zeng Q."/>
            <person name="Zhang J."/>
            <person name="Zhou S."/>
            <person name="Dickman M.B."/>
            <person name="Schulze-Lefert P."/>
            <person name="Ver Loren van Themaat E."/>
            <person name="Ma L.-J."/>
            <person name="Vaillancourt L.J."/>
        </authorList>
    </citation>
    <scope>NUCLEOTIDE SEQUENCE [LARGE SCALE GENOMIC DNA]</scope>
    <source>
        <strain evidence="2">IMI 349063</strain>
    </source>
</reference>
<dbReference type="VEuPathDB" id="FungiDB:CH63R_02302"/>
<sequence>MMTAFQKSKNYIEECDTSENGDTIFIKANRDIDPTLIEHLTTWHQASGFDSYAACKANP</sequence>
<accession>H1V1Z5</accession>
<evidence type="ECO:0000313" key="2">
    <source>
        <dbReference type="Proteomes" id="UP000007174"/>
    </source>
</evidence>
<gene>
    <name evidence="1" type="ORF">CH063_06279</name>
</gene>
<dbReference type="Proteomes" id="UP000007174">
    <property type="component" value="Unassembled WGS sequence"/>
</dbReference>
<dbReference type="EMBL" id="CACQ02001071">
    <property type="protein sequence ID" value="CCF34247.1"/>
    <property type="molecule type" value="Genomic_DNA"/>
</dbReference>
<dbReference type="AlphaFoldDB" id="H1V1Z5"/>
<proteinExistence type="predicted"/>
<name>H1V1Z5_COLHI</name>